<gene>
    <name evidence="4" type="ORF">NZH93_15070</name>
</gene>
<feature type="transmembrane region" description="Helical" evidence="2">
    <location>
        <begin position="345"/>
        <end position="368"/>
    </location>
</feature>
<feature type="compositionally biased region" description="Basic and acidic residues" evidence="1">
    <location>
        <begin position="436"/>
        <end position="454"/>
    </location>
</feature>
<dbReference type="GO" id="GO:0006508">
    <property type="term" value="P:proteolysis"/>
    <property type="evidence" value="ECO:0007669"/>
    <property type="project" value="UniProtKB-KW"/>
</dbReference>
<evidence type="ECO:0000256" key="1">
    <source>
        <dbReference type="SAM" id="MobiDB-lite"/>
    </source>
</evidence>
<dbReference type="AlphaFoldDB" id="A0A9X2VK96"/>
<accession>A0A9X2VK96</accession>
<feature type="compositionally biased region" description="Basic and acidic residues" evidence="1">
    <location>
        <begin position="400"/>
        <end position="409"/>
    </location>
</feature>
<evidence type="ECO:0000256" key="2">
    <source>
        <dbReference type="SAM" id="Phobius"/>
    </source>
</evidence>
<dbReference type="InterPro" id="IPR009003">
    <property type="entry name" value="Peptidase_S1_PA"/>
</dbReference>
<evidence type="ECO:0000313" key="5">
    <source>
        <dbReference type="Proteomes" id="UP001141259"/>
    </source>
</evidence>
<dbReference type="Proteomes" id="UP001141259">
    <property type="component" value="Unassembled WGS sequence"/>
</dbReference>
<dbReference type="EMBL" id="JANYMP010000006">
    <property type="protein sequence ID" value="MCS7478180.1"/>
    <property type="molecule type" value="Genomic_DNA"/>
</dbReference>
<keyword evidence="5" id="KW-1185">Reference proteome</keyword>
<comment type="caution">
    <text evidence="4">The sequence shown here is derived from an EMBL/GenBank/DDBJ whole genome shotgun (WGS) entry which is preliminary data.</text>
</comment>
<reference evidence="4" key="1">
    <citation type="submission" date="2022-08" db="EMBL/GenBank/DDBJ databases">
        <authorList>
            <person name="Tistechok S."/>
            <person name="Samborskyy M."/>
            <person name="Roman I."/>
        </authorList>
    </citation>
    <scope>NUCLEOTIDE SEQUENCE</scope>
    <source>
        <strain evidence="4">DSM 103496</strain>
    </source>
</reference>
<proteinExistence type="predicted"/>
<feature type="compositionally biased region" description="Low complexity" evidence="1">
    <location>
        <begin position="418"/>
        <end position="427"/>
    </location>
</feature>
<keyword evidence="4" id="KW-0378">Hydrolase</keyword>
<dbReference type="Gene3D" id="2.40.10.120">
    <property type="match status" value="1"/>
</dbReference>
<organism evidence="4 5">
    <name type="scientific">Umezawaea endophytica</name>
    <dbReference type="NCBI Taxonomy" id="1654476"/>
    <lineage>
        <taxon>Bacteria</taxon>
        <taxon>Bacillati</taxon>
        <taxon>Actinomycetota</taxon>
        <taxon>Actinomycetes</taxon>
        <taxon>Pseudonocardiales</taxon>
        <taxon>Pseudonocardiaceae</taxon>
        <taxon>Umezawaea</taxon>
    </lineage>
</organism>
<evidence type="ECO:0000256" key="3">
    <source>
        <dbReference type="SAM" id="SignalP"/>
    </source>
</evidence>
<feature type="signal peptide" evidence="3">
    <location>
        <begin position="1"/>
        <end position="25"/>
    </location>
</feature>
<sequence>MARAAALCGVAAVALTLATPTAAVAQSDEHATAVARAGVVLVTVHWHGWVRDRTTGEVFGGVDGYDVETACGGIVVNPDGYVVTASRCVHTGPEGGAGALFEAAVADLDAVGRAGDPAGARKAMADRAVAEGAVADRPVERRIQVERMEVDAGGKLTRDVAPATVVDLLAPTDGNLAVLKVPRDHLPSLELRPDPPPVDMPVLAIGHVDPVDRDLVPSGKGGGAISAHRTEGGRRFYDFTASTGRMIGGPLVDQRGRVVGVVTSNAVATSTSTLVDLLRTKGITATSGPQDRNFRTGLDLYFDDDPDAAVEYFDAVLAAVPGHRLAAEYRGLAVEQGGTAGGGPALPLVLAVLGWSLATAVGVALLLVRRSHRPVSTVDGPLPVGLGVDPEPDGDGDADQAERRERALGVDDADDQAQHGGADVEPGAPAPGGPRPAERDEGDGAHDGREDHRA</sequence>
<feature type="chain" id="PRO_5040750698" evidence="3">
    <location>
        <begin position="26"/>
        <end position="454"/>
    </location>
</feature>
<dbReference type="SUPFAM" id="SSF50494">
    <property type="entry name" value="Trypsin-like serine proteases"/>
    <property type="match status" value="1"/>
</dbReference>
<protein>
    <submittedName>
        <fullName evidence="4">Serine protease</fullName>
    </submittedName>
</protein>
<keyword evidence="4" id="KW-0645">Protease</keyword>
<keyword evidence="3" id="KW-0732">Signal</keyword>
<feature type="compositionally biased region" description="Acidic residues" evidence="1">
    <location>
        <begin position="390"/>
        <end position="399"/>
    </location>
</feature>
<dbReference type="RefSeq" id="WP_259623688.1">
    <property type="nucleotide sequence ID" value="NZ_JANYMP010000006.1"/>
</dbReference>
<dbReference type="GO" id="GO:0008233">
    <property type="term" value="F:peptidase activity"/>
    <property type="evidence" value="ECO:0007669"/>
    <property type="project" value="UniProtKB-KW"/>
</dbReference>
<keyword evidence="2" id="KW-0812">Transmembrane</keyword>
<name>A0A9X2VK96_9PSEU</name>
<evidence type="ECO:0000313" key="4">
    <source>
        <dbReference type="EMBL" id="MCS7478180.1"/>
    </source>
</evidence>
<feature type="region of interest" description="Disordered" evidence="1">
    <location>
        <begin position="376"/>
        <end position="454"/>
    </location>
</feature>
<keyword evidence="2" id="KW-1133">Transmembrane helix</keyword>
<keyword evidence="2" id="KW-0472">Membrane</keyword>
<dbReference type="Pfam" id="PF13365">
    <property type="entry name" value="Trypsin_2"/>
    <property type="match status" value="1"/>
</dbReference>